<name>A0A084VQQ2_ANOSI</name>
<dbReference type="PANTHER" id="PTHR20997">
    <property type="entry name" value="EG:BACR42I17.2 PROTEIN-RELATED"/>
    <property type="match status" value="1"/>
</dbReference>
<keyword evidence="1" id="KW-0732">Signal</keyword>
<dbReference type="VEuPathDB" id="VectorBase:ASIS012802"/>
<dbReference type="VEuPathDB" id="VectorBase:ASIC007781"/>
<dbReference type="PANTHER" id="PTHR20997:SF2">
    <property type="entry name" value="EG:BACR42I17.2 PROTEIN-RELATED"/>
    <property type="match status" value="1"/>
</dbReference>
<gene>
    <name evidence="2" type="ORF">ZHAS_00007781</name>
</gene>
<dbReference type="InterPro" id="IPR009832">
    <property type="entry name" value="DUF1397"/>
</dbReference>
<dbReference type="AlphaFoldDB" id="A0A084VQQ2"/>
<evidence type="ECO:0000313" key="2">
    <source>
        <dbReference type="EMBL" id="KFB40296.1"/>
    </source>
</evidence>
<reference evidence="3" key="2">
    <citation type="submission" date="2020-05" db="UniProtKB">
        <authorList>
            <consortium name="EnsemblMetazoa"/>
        </authorList>
    </citation>
    <scope>IDENTIFICATION</scope>
</reference>
<feature type="chain" id="PRO_5001783963" evidence="1">
    <location>
        <begin position="21"/>
        <end position="235"/>
    </location>
</feature>
<dbReference type="OMA" id="HICEDNG"/>
<dbReference type="OrthoDB" id="7721114at2759"/>
<evidence type="ECO:0000256" key="1">
    <source>
        <dbReference type="SAM" id="SignalP"/>
    </source>
</evidence>
<dbReference type="Pfam" id="PF07165">
    <property type="entry name" value="DUF1397"/>
    <property type="match status" value="1"/>
</dbReference>
<feature type="signal peptide" evidence="1">
    <location>
        <begin position="1"/>
        <end position="20"/>
    </location>
</feature>
<evidence type="ECO:0000313" key="3">
    <source>
        <dbReference type="EnsemblMetazoa" id="ASIC007781-PA"/>
    </source>
</evidence>
<evidence type="ECO:0000313" key="4">
    <source>
        <dbReference type="Proteomes" id="UP000030765"/>
    </source>
</evidence>
<dbReference type="Proteomes" id="UP000030765">
    <property type="component" value="Unassembled WGS sequence"/>
</dbReference>
<dbReference type="EMBL" id="KE525006">
    <property type="protein sequence ID" value="KFB40296.1"/>
    <property type="molecule type" value="Genomic_DNA"/>
</dbReference>
<organism evidence="2">
    <name type="scientific">Anopheles sinensis</name>
    <name type="common">Mosquito</name>
    <dbReference type="NCBI Taxonomy" id="74873"/>
    <lineage>
        <taxon>Eukaryota</taxon>
        <taxon>Metazoa</taxon>
        <taxon>Ecdysozoa</taxon>
        <taxon>Arthropoda</taxon>
        <taxon>Hexapoda</taxon>
        <taxon>Insecta</taxon>
        <taxon>Pterygota</taxon>
        <taxon>Neoptera</taxon>
        <taxon>Endopterygota</taxon>
        <taxon>Diptera</taxon>
        <taxon>Nematocera</taxon>
        <taxon>Culicoidea</taxon>
        <taxon>Culicidae</taxon>
        <taxon>Anophelinae</taxon>
        <taxon>Anopheles</taxon>
    </lineage>
</organism>
<sequence length="235" mass="26924">MLPKWISTLFFLATVVSTRAEEPPQVDPPSAMDFSYAQLWKYAQQQCETKGITPSEFTKSWLTVRQCLKEKLDVVQLNEDSMRMDIDNQHDILGRHCPDLFEGVKCFDPFVSMVQGCVNTESFEIFQALRGWFQGILEYLCENNGANVVYDKNKHDNCTREINKYIITCAAEHVVLSPELNRKTLTQENCNALATAKDCLLGKLKDCSVFANGARLFYENFIQITSCKNYIPKFD</sequence>
<keyword evidence="4" id="KW-1185">Reference proteome</keyword>
<reference evidence="2 4" key="1">
    <citation type="journal article" date="2014" name="BMC Genomics">
        <title>Genome sequence of Anopheles sinensis provides insight into genetics basis of mosquito competence for malaria parasites.</title>
        <authorList>
            <person name="Zhou D."/>
            <person name="Zhang D."/>
            <person name="Ding G."/>
            <person name="Shi L."/>
            <person name="Hou Q."/>
            <person name="Ye Y."/>
            <person name="Xu Y."/>
            <person name="Zhou H."/>
            <person name="Xiong C."/>
            <person name="Li S."/>
            <person name="Yu J."/>
            <person name="Hong S."/>
            <person name="Yu X."/>
            <person name="Zou P."/>
            <person name="Chen C."/>
            <person name="Chang X."/>
            <person name="Wang W."/>
            <person name="Lv Y."/>
            <person name="Sun Y."/>
            <person name="Ma L."/>
            <person name="Shen B."/>
            <person name="Zhu C."/>
        </authorList>
    </citation>
    <scope>NUCLEOTIDE SEQUENCE [LARGE SCALE GENOMIC DNA]</scope>
</reference>
<proteinExistence type="predicted"/>
<dbReference type="EMBL" id="ATLV01015292">
    <property type="status" value="NOT_ANNOTATED_CDS"/>
    <property type="molecule type" value="Genomic_DNA"/>
</dbReference>
<protein>
    <submittedName>
        <fullName evidence="2">AGAP007304-PA-like protein</fullName>
    </submittedName>
</protein>
<dbReference type="EnsemblMetazoa" id="ASIC007781-RA">
    <property type="protein sequence ID" value="ASIC007781-PA"/>
    <property type="gene ID" value="ASIC007781"/>
</dbReference>
<accession>A0A084VQQ2</accession>